<organism evidence="1 2">
    <name type="scientific">Terrimonas rubra</name>
    <dbReference type="NCBI Taxonomy" id="1035890"/>
    <lineage>
        <taxon>Bacteria</taxon>
        <taxon>Pseudomonadati</taxon>
        <taxon>Bacteroidota</taxon>
        <taxon>Chitinophagia</taxon>
        <taxon>Chitinophagales</taxon>
        <taxon>Chitinophagaceae</taxon>
        <taxon>Terrimonas</taxon>
    </lineage>
</organism>
<accession>A0ABW6A3M6</accession>
<gene>
    <name evidence="1" type="ORF">ACFS6H_08005</name>
</gene>
<dbReference type="PROSITE" id="PS51257">
    <property type="entry name" value="PROKAR_LIPOPROTEIN"/>
    <property type="match status" value="1"/>
</dbReference>
<comment type="caution">
    <text evidence="1">The sequence shown here is derived from an EMBL/GenBank/DDBJ whole genome shotgun (WGS) entry which is preliminary data.</text>
</comment>
<sequence length="239" mass="28142">MKRNTFIILISLAFTGAGCFSSKVNSVALAQLFTPVPESSKKLDIPYYDKGHQFNGYPFVYWHLDKQKEKQLKLEQPETSSSDFIFRTWVTRQNGTYNQPHSLIEITRNEEQYNATIYFMKVNFVANTLSETITDYKKVTVTPLKNSWQTVIDSLYILKADSLPTDEQIPEYYRKGKAYNNNSATYSFEFASKNLYRFYQYNDLQRASQHFWQPKNVLAILRLPDQEFNWAALEKEYFK</sequence>
<dbReference type="EMBL" id="JBHUOZ010000001">
    <property type="protein sequence ID" value="MFD2919644.1"/>
    <property type="molecule type" value="Genomic_DNA"/>
</dbReference>
<protein>
    <recommendedName>
        <fullName evidence="3">Lipoprotein</fullName>
    </recommendedName>
</protein>
<evidence type="ECO:0008006" key="3">
    <source>
        <dbReference type="Google" id="ProtNLM"/>
    </source>
</evidence>
<evidence type="ECO:0000313" key="2">
    <source>
        <dbReference type="Proteomes" id="UP001597511"/>
    </source>
</evidence>
<keyword evidence="2" id="KW-1185">Reference proteome</keyword>
<evidence type="ECO:0000313" key="1">
    <source>
        <dbReference type="EMBL" id="MFD2919644.1"/>
    </source>
</evidence>
<dbReference type="RefSeq" id="WP_386097034.1">
    <property type="nucleotide sequence ID" value="NZ_JBHUOZ010000001.1"/>
</dbReference>
<name>A0ABW6A3M6_9BACT</name>
<dbReference type="Proteomes" id="UP001597511">
    <property type="component" value="Unassembled WGS sequence"/>
</dbReference>
<proteinExistence type="predicted"/>
<reference evidence="2" key="1">
    <citation type="journal article" date="2019" name="Int. J. Syst. Evol. Microbiol.">
        <title>The Global Catalogue of Microorganisms (GCM) 10K type strain sequencing project: providing services to taxonomists for standard genome sequencing and annotation.</title>
        <authorList>
            <consortium name="The Broad Institute Genomics Platform"/>
            <consortium name="The Broad Institute Genome Sequencing Center for Infectious Disease"/>
            <person name="Wu L."/>
            <person name="Ma J."/>
        </authorList>
    </citation>
    <scope>NUCLEOTIDE SEQUENCE [LARGE SCALE GENOMIC DNA]</scope>
    <source>
        <strain evidence="2">KCTC 23299</strain>
    </source>
</reference>